<evidence type="ECO:0000313" key="2">
    <source>
        <dbReference type="EMBL" id="VDK52859.1"/>
    </source>
</evidence>
<evidence type="ECO:0000256" key="1">
    <source>
        <dbReference type="SAM" id="MobiDB-lite"/>
    </source>
</evidence>
<name>A0A3P6QVB4_DIBLA</name>
<dbReference type="EMBL" id="UYRU01017453">
    <property type="protein sequence ID" value="VDK52859.1"/>
    <property type="molecule type" value="Genomic_DNA"/>
</dbReference>
<sequence>MTHRPQQDIDPQDLDSKLQSVSDITIASNTKVNARAAKLLSNCQKFFRRLRHFPRILRKASQKHDNADNGGLERRLAKGKKRANAQKITCCKSFEMLLVVVT</sequence>
<gene>
    <name evidence="2" type="ORF">DILT_LOCUS1939</name>
</gene>
<proteinExistence type="predicted"/>
<dbReference type="AlphaFoldDB" id="A0A3P6QVB4"/>
<keyword evidence="3" id="KW-1185">Reference proteome</keyword>
<feature type="region of interest" description="Disordered" evidence="1">
    <location>
        <begin position="61"/>
        <end position="80"/>
    </location>
</feature>
<feature type="compositionally biased region" description="Basic and acidic residues" evidence="1">
    <location>
        <begin position="62"/>
        <end position="76"/>
    </location>
</feature>
<protein>
    <submittedName>
        <fullName evidence="2">Uncharacterized protein</fullName>
    </submittedName>
</protein>
<evidence type="ECO:0000313" key="3">
    <source>
        <dbReference type="Proteomes" id="UP000281553"/>
    </source>
</evidence>
<dbReference type="Proteomes" id="UP000281553">
    <property type="component" value="Unassembled WGS sequence"/>
</dbReference>
<accession>A0A3P6QVB4</accession>
<organism evidence="2 3">
    <name type="scientific">Dibothriocephalus latus</name>
    <name type="common">Fish tapeworm</name>
    <name type="synonym">Diphyllobothrium latum</name>
    <dbReference type="NCBI Taxonomy" id="60516"/>
    <lineage>
        <taxon>Eukaryota</taxon>
        <taxon>Metazoa</taxon>
        <taxon>Spiralia</taxon>
        <taxon>Lophotrochozoa</taxon>
        <taxon>Platyhelminthes</taxon>
        <taxon>Cestoda</taxon>
        <taxon>Eucestoda</taxon>
        <taxon>Diphyllobothriidea</taxon>
        <taxon>Diphyllobothriidae</taxon>
        <taxon>Dibothriocephalus</taxon>
    </lineage>
</organism>
<reference evidence="2 3" key="1">
    <citation type="submission" date="2018-11" db="EMBL/GenBank/DDBJ databases">
        <authorList>
            <consortium name="Pathogen Informatics"/>
        </authorList>
    </citation>
    <scope>NUCLEOTIDE SEQUENCE [LARGE SCALE GENOMIC DNA]</scope>
</reference>